<feature type="region of interest" description="Disordered" evidence="1">
    <location>
        <begin position="358"/>
        <end position="378"/>
    </location>
</feature>
<protein>
    <recommendedName>
        <fullName evidence="4">Relaxase</fullName>
    </recommendedName>
</protein>
<evidence type="ECO:0000256" key="1">
    <source>
        <dbReference type="SAM" id="MobiDB-lite"/>
    </source>
</evidence>
<dbReference type="AlphaFoldDB" id="A0A7K0J4S8"/>
<dbReference type="RefSeq" id="WP_154561598.1">
    <property type="nucleotide sequence ID" value="NZ_VUMG01000001.1"/>
</dbReference>
<comment type="caution">
    <text evidence="2">The sequence shown here is derived from an EMBL/GenBank/DDBJ whole genome shotgun (WGS) entry which is preliminary data.</text>
</comment>
<feature type="region of interest" description="Disordered" evidence="1">
    <location>
        <begin position="393"/>
        <end position="431"/>
    </location>
</feature>
<evidence type="ECO:0000313" key="2">
    <source>
        <dbReference type="EMBL" id="MSS44935.1"/>
    </source>
</evidence>
<dbReference type="EMBL" id="VUMG01000001">
    <property type="protein sequence ID" value="MSS44935.1"/>
    <property type="molecule type" value="Genomic_DNA"/>
</dbReference>
<feature type="compositionally biased region" description="Basic residues" evidence="1">
    <location>
        <begin position="683"/>
        <end position="693"/>
    </location>
</feature>
<evidence type="ECO:0000313" key="3">
    <source>
        <dbReference type="Proteomes" id="UP000466104"/>
    </source>
</evidence>
<gene>
    <name evidence="2" type="ORF">FYJ43_02475</name>
</gene>
<sequence>MTTGGVTVKVLTGRVAVSLQRYRDSLTDDQDEEHLYDATRHCSHDLHVQIGEWAQTRRRHGTDGAVRRPRARYEVCDDDGQHPSGAMGDTVRVWDGKRWRKRPARPGETPTHLRIEPDDTMAIRDSEATHTIYAAGADLVNPENPEESMRFFDAVVAHRQQMYPGLQESIWAERNGKSGLVHVHVASNATIFQDFTLEGHRYRAGQKMAGDMTNVDATRARFEQYLDTHPEHGLIQSLARVGTPEYDAAQVRSSQKDYWEARRGNESSHDYIRRAALESMRTSAGDRDRYVTEMANRGIVVEEAGLRRGRATKKHDYTYRLTDGKARARGATIGPEFSYDGVGAMLELAAAGQEIEARRPQHAGPAKPLPYTTEPLTPDDRQGLLSLRHDVEEMARRSPAARTRQAKRQAEKELGARRAREATGADKGPGEVPAMAEARAIDAEMARLTHAYPEQMGLMRKAFIDDWRARHPAAHAETVKVNGELGLRRAVRSGELETELRRLRQPSAPTAAEKPVYTSRLRGARVTTEKMRLRRDALADLDEHWHTRVPTDESSVAERRAWAAELRAAGGIGPKMMGRWATGFSPDVADRLRAYVSLREVRRAYGDALATRKAEVVQRRTDAKRYRTWDEGYWQARDRVKEAGEWVEYHQNRVRALDSQIRDGVYATDTPELSIESPQVLKERHRTTARRTRDRTVETQETRNHDDQFYDLGLG</sequence>
<feature type="region of interest" description="Disordered" evidence="1">
    <location>
        <begin position="681"/>
        <end position="715"/>
    </location>
</feature>
<feature type="compositionally biased region" description="Basic and acidic residues" evidence="1">
    <location>
        <begin position="408"/>
        <end position="424"/>
    </location>
</feature>
<evidence type="ECO:0008006" key="4">
    <source>
        <dbReference type="Google" id="ProtNLM"/>
    </source>
</evidence>
<organism evidence="2 3">
    <name type="scientific">Cutibacterium porci</name>
    <dbReference type="NCBI Taxonomy" id="2605781"/>
    <lineage>
        <taxon>Bacteria</taxon>
        <taxon>Bacillati</taxon>
        <taxon>Actinomycetota</taxon>
        <taxon>Actinomycetes</taxon>
        <taxon>Propionibacteriales</taxon>
        <taxon>Propionibacteriaceae</taxon>
        <taxon>Cutibacterium</taxon>
    </lineage>
</organism>
<reference evidence="2 3" key="1">
    <citation type="submission" date="2019-08" db="EMBL/GenBank/DDBJ databases">
        <title>In-depth cultivation of the pig gut microbiome towards novel bacterial diversity and tailored functional studies.</title>
        <authorList>
            <person name="Wylensek D."/>
            <person name="Hitch T.C.A."/>
            <person name="Clavel T."/>
        </authorList>
    </citation>
    <scope>NUCLEOTIDE SEQUENCE [LARGE SCALE GENOMIC DNA]</scope>
    <source>
        <strain evidence="2 3">WCA-380-WT-3A</strain>
    </source>
</reference>
<accession>A0A7K0J4S8</accession>
<keyword evidence="3" id="KW-1185">Reference proteome</keyword>
<proteinExistence type="predicted"/>
<dbReference type="Proteomes" id="UP000466104">
    <property type="component" value="Unassembled WGS sequence"/>
</dbReference>
<feature type="compositionally biased region" description="Basic and acidic residues" evidence="1">
    <location>
        <begin position="694"/>
        <end position="708"/>
    </location>
</feature>
<name>A0A7K0J4S8_9ACTN</name>